<organism evidence="4">
    <name type="scientific">Anaerococcus vaginalis</name>
    <dbReference type="NCBI Taxonomy" id="33037"/>
    <lineage>
        <taxon>Bacteria</taxon>
        <taxon>Bacillati</taxon>
        <taxon>Bacillota</taxon>
        <taxon>Tissierellia</taxon>
        <taxon>Tissierellales</taxon>
        <taxon>Peptoniphilaceae</taxon>
        <taxon>Anaerococcus</taxon>
    </lineage>
</organism>
<evidence type="ECO:0000256" key="1">
    <source>
        <dbReference type="SAM" id="MobiDB-lite"/>
    </source>
</evidence>
<reference evidence="4" key="1">
    <citation type="submission" date="2019-11" db="EMBL/GenBank/DDBJ databases">
        <authorList>
            <person name="Feng L."/>
        </authorList>
    </citation>
    <scope>NUCLEOTIDE SEQUENCE</scope>
    <source>
        <strain evidence="4">AvaginalisLFYP127</strain>
    </source>
</reference>
<dbReference type="PROSITE" id="PS51352">
    <property type="entry name" value="THIOREDOXIN_2"/>
    <property type="match status" value="1"/>
</dbReference>
<dbReference type="AlphaFoldDB" id="A0A6N2SVK6"/>
<protein>
    <submittedName>
        <fullName evidence="4">Peptide methionine sulfoxide reductase MsrA/MsrB</fullName>
    </submittedName>
</protein>
<feature type="compositionally biased region" description="Basic and acidic residues" evidence="1">
    <location>
        <begin position="25"/>
        <end position="36"/>
    </location>
</feature>
<dbReference type="Gene3D" id="3.40.30.10">
    <property type="entry name" value="Glutaredoxin"/>
    <property type="match status" value="1"/>
</dbReference>
<feature type="compositionally biased region" description="Polar residues" evidence="1">
    <location>
        <begin position="37"/>
        <end position="52"/>
    </location>
</feature>
<dbReference type="SUPFAM" id="SSF52833">
    <property type="entry name" value="Thioredoxin-like"/>
    <property type="match status" value="1"/>
</dbReference>
<dbReference type="InterPro" id="IPR050553">
    <property type="entry name" value="Thioredoxin_ResA/DsbE_sf"/>
</dbReference>
<dbReference type="PANTHER" id="PTHR42852">
    <property type="entry name" value="THIOL:DISULFIDE INTERCHANGE PROTEIN DSBE"/>
    <property type="match status" value="1"/>
</dbReference>
<feature type="chain" id="PRO_5039566539" evidence="2">
    <location>
        <begin position="21"/>
        <end position="183"/>
    </location>
</feature>
<dbReference type="PROSITE" id="PS51257">
    <property type="entry name" value="PROKAR_LIPOPROTEIN"/>
    <property type="match status" value="1"/>
</dbReference>
<dbReference type="EMBL" id="CACRSW010000015">
    <property type="protein sequence ID" value="VYS97042.1"/>
    <property type="molecule type" value="Genomic_DNA"/>
</dbReference>
<keyword evidence="2" id="KW-0732">Signal</keyword>
<gene>
    <name evidence="4" type="primary">msrAB_2</name>
    <name evidence="4" type="ORF">AVLFYP127_01918</name>
</gene>
<sequence length="183" mass="20437">MKKSLAIPFLVVAFALSACSSEKSADKNMNDMKDKNISSNSMENKNSDNSLNLEDRDGNKVSLDSFKGKKTYIKFWASWCPICLSSLGELDELSNSDGDYQVVSVVAPDQMGEKSKKDFIKWFDGLEYKNINTLYDTSGDFIKKFNVKSTPTNVFLDSEGKLVKVAPGALDKDTINEIFKQIK</sequence>
<evidence type="ECO:0000313" key="4">
    <source>
        <dbReference type="EMBL" id="VYS97042.1"/>
    </source>
</evidence>
<feature type="domain" description="Thioredoxin" evidence="3">
    <location>
        <begin position="42"/>
        <end position="183"/>
    </location>
</feature>
<dbReference type="GO" id="GO:0016491">
    <property type="term" value="F:oxidoreductase activity"/>
    <property type="evidence" value="ECO:0007669"/>
    <property type="project" value="InterPro"/>
</dbReference>
<dbReference type="InterPro" id="IPR013740">
    <property type="entry name" value="Redoxin"/>
</dbReference>
<evidence type="ECO:0000256" key="2">
    <source>
        <dbReference type="SAM" id="SignalP"/>
    </source>
</evidence>
<feature type="region of interest" description="Disordered" evidence="1">
    <location>
        <begin position="25"/>
        <end position="54"/>
    </location>
</feature>
<evidence type="ECO:0000259" key="3">
    <source>
        <dbReference type="PROSITE" id="PS51352"/>
    </source>
</evidence>
<accession>A0A6N2SVK6</accession>
<dbReference type="PANTHER" id="PTHR42852:SF16">
    <property type="entry name" value="THIOL:DISULFIDE INTERCHANGE PROTEIN TLPA"/>
    <property type="match status" value="1"/>
</dbReference>
<proteinExistence type="predicted"/>
<dbReference type="Pfam" id="PF08534">
    <property type="entry name" value="Redoxin"/>
    <property type="match status" value="1"/>
</dbReference>
<name>A0A6N2SVK6_9FIRM</name>
<feature type="signal peptide" evidence="2">
    <location>
        <begin position="1"/>
        <end position="20"/>
    </location>
</feature>
<dbReference type="InterPro" id="IPR013766">
    <property type="entry name" value="Thioredoxin_domain"/>
</dbReference>
<dbReference type="CDD" id="cd02966">
    <property type="entry name" value="TlpA_like_family"/>
    <property type="match status" value="1"/>
</dbReference>
<dbReference type="InterPro" id="IPR036249">
    <property type="entry name" value="Thioredoxin-like_sf"/>
</dbReference>
<dbReference type="RefSeq" id="WP_156328941.1">
    <property type="nucleotide sequence ID" value="NZ_CACRSW010000015.1"/>
</dbReference>